<reference evidence="2" key="1">
    <citation type="submission" date="2023-07" db="EMBL/GenBank/DDBJ databases">
        <title>Sequencing the genomes of 1000 actinobacteria strains.</title>
        <authorList>
            <person name="Klenk H.-P."/>
        </authorList>
    </citation>
    <scope>NUCLEOTIDE SEQUENCE</scope>
    <source>
        <strain evidence="2">DSM 45977</strain>
    </source>
</reference>
<gene>
    <name evidence="2" type="ORF">JOF55_003884</name>
</gene>
<dbReference type="Gene3D" id="3.40.630.30">
    <property type="match status" value="1"/>
</dbReference>
<dbReference type="EMBL" id="JAVDXW010000001">
    <property type="protein sequence ID" value="MDR7303703.1"/>
    <property type="molecule type" value="Genomic_DNA"/>
</dbReference>
<dbReference type="PANTHER" id="PTHR42791:SF1">
    <property type="entry name" value="N-ACETYLTRANSFERASE DOMAIN-CONTAINING PROTEIN"/>
    <property type="match status" value="1"/>
</dbReference>
<dbReference type="SUPFAM" id="SSF55729">
    <property type="entry name" value="Acyl-CoA N-acyltransferases (Nat)"/>
    <property type="match status" value="1"/>
</dbReference>
<proteinExistence type="predicted"/>
<feature type="domain" description="N-acetyltransferase" evidence="1">
    <location>
        <begin position="57"/>
        <end position="196"/>
    </location>
</feature>
<dbReference type="InterPro" id="IPR000182">
    <property type="entry name" value="GNAT_dom"/>
</dbReference>
<keyword evidence="3" id="KW-1185">Reference proteome</keyword>
<accession>A0AAE4CRH0</accession>
<dbReference type="GO" id="GO:0016747">
    <property type="term" value="F:acyltransferase activity, transferring groups other than amino-acyl groups"/>
    <property type="evidence" value="ECO:0007669"/>
    <property type="project" value="InterPro"/>
</dbReference>
<dbReference type="AlphaFoldDB" id="A0AAE4CRH0"/>
<dbReference type="PROSITE" id="PS51186">
    <property type="entry name" value="GNAT"/>
    <property type="match status" value="1"/>
</dbReference>
<sequence length="201" mass="22453">MTMTIASCTPTDGTYLAGLVARAFADNPVTKWLTLGMEAEPERQRMLEAYFRILVDYALRDGEVEATSDGSGAALWLPPEAPPPADYDERLAEATGHRAERFHTLDAAMHRAHPTDTRHHHLALLAVEPRVHSTGYGTALLEHHHRRLDEQGLDAYLEASAPRNRALYERMGYQLTGDTFELPDGPSMWPMRRPAPRAASR</sequence>
<comment type="caution">
    <text evidence="2">The sequence shown here is derived from an EMBL/GenBank/DDBJ whole genome shotgun (WGS) entry which is preliminary data.</text>
</comment>
<dbReference type="PANTHER" id="PTHR42791">
    <property type="entry name" value="GNAT FAMILY ACETYLTRANSFERASE"/>
    <property type="match status" value="1"/>
</dbReference>
<dbReference type="Pfam" id="PF13673">
    <property type="entry name" value="Acetyltransf_10"/>
    <property type="match status" value="1"/>
</dbReference>
<dbReference type="InterPro" id="IPR052523">
    <property type="entry name" value="Trichothecene_AcTrans"/>
</dbReference>
<dbReference type="Proteomes" id="UP001180845">
    <property type="component" value="Unassembled WGS sequence"/>
</dbReference>
<protein>
    <submittedName>
        <fullName evidence="2">GNAT superfamily N-acetyltransferase</fullName>
    </submittedName>
</protein>
<dbReference type="InterPro" id="IPR016181">
    <property type="entry name" value="Acyl_CoA_acyltransferase"/>
</dbReference>
<name>A0AAE4CRH0_9ACTN</name>
<evidence type="ECO:0000313" key="3">
    <source>
        <dbReference type="Proteomes" id="UP001180845"/>
    </source>
</evidence>
<organism evidence="2 3">
    <name type="scientific">Haloactinomyces albus</name>
    <dbReference type="NCBI Taxonomy" id="1352928"/>
    <lineage>
        <taxon>Bacteria</taxon>
        <taxon>Bacillati</taxon>
        <taxon>Actinomycetota</taxon>
        <taxon>Actinomycetes</taxon>
        <taxon>Actinopolysporales</taxon>
        <taxon>Actinopolysporaceae</taxon>
        <taxon>Haloactinomyces</taxon>
    </lineage>
</organism>
<evidence type="ECO:0000259" key="1">
    <source>
        <dbReference type="PROSITE" id="PS51186"/>
    </source>
</evidence>
<evidence type="ECO:0000313" key="2">
    <source>
        <dbReference type="EMBL" id="MDR7303703.1"/>
    </source>
</evidence>